<keyword evidence="3" id="KW-1185">Reference proteome</keyword>
<sequence length="316" mass="35605">MAGDQLPAILPGLPKSFASFFQKPTNPNNGTSSLIKQVKFINGTPTWEYEDDEFKKLVAPHRLRLVAKFSYGRPKMEEVHKEFRKIGFNGGYTLGLMNPRLLNANAEVETGFCFEEDPSVVPVWVSLFDLSIQYMHLEIGHKEIDCRDETSLPTKDVAEEVVQATKKKAQIQKSVPLPQTSKFAILQDIDDAGNEVKSLNGNDKDNSLEDNDDDTENIFTEGNNDRQLGLLDTGDGNNLENEGQSKTLFYPDDSFSSEQIDTYEDDDYNHDRSWSDGEKDAADLVENTQGELSIKNKRSRKSKEESAKLLEGKELR</sequence>
<name>A0AAV1C343_OLDCO</name>
<evidence type="ECO:0000313" key="2">
    <source>
        <dbReference type="EMBL" id="CAI9089980.1"/>
    </source>
</evidence>
<feature type="region of interest" description="Disordered" evidence="1">
    <location>
        <begin position="286"/>
        <end position="316"/>
    </location>
</feature>
<dbReference type="EMBL" id="OX459118">
    <property type="protein sequence ID" value="CAI9089980.1"/>
    <property type="molecule type" value="Genomic_DNA"/>
</dbReference>
<protein>
    <submittedName>
        <fullName evidence="2">OLC1v1024640C1</fullName>
    </submittedName>
</protein>
<evidence type="ECO:0000313" key="3">
    <source>
        <dbReference type="Proteomes" id="UP001161247"/>
    </source>
</evidence>
<accession>A0AAV1C343</accession>
<dbReference type="AlphaFoldDB" id="A0AAV1C343"/>
<feature type="compositionally biased region" description="Basic and acidic residues" evidence="1">
    <location>
        <begin position="302"/>
        <end position="316"/>
    </location>
</feature>
<gene>
    <name evidence="2" type="ORF">OLC1_LOCUS2233</name>
</gene>
<reference evidence="2" key="1">
    <citation type="submission" date="2023-03" db="EMBL/GenBank/DDBJ databases">
        <authorList>
            <person name="Julca I."/>
        </authorList>
    </citation>
    <scope>NUCLEOTIDE SEQUENCE</scope>
</reference>
<organism evidence="2 3">
    <name type="scientific">Oldenlandia corymbosa var. corymbosa</name>
    <dbReference type="NCBI Taxonomy" id="529605"/>
    <lineage>
        <taxon>Eukaryota</taxon>
        <taxon>Viridiplantae</taxon>
        <taxon>Streptophyta</taxon>
        <taxon>Embryophyta</taxon>
        <taxon>Tracheophyta</taxon>
        <taxon>Spermatophyta</taxon>
        <taxon>Magnoliopsida</taxon>
        <taxon>eudicotyledons</taxon>
        <taxon>Gunneridae</taxon>
        <taxon>Pentapetalae</taxon>
        <taxon>asterids</taxon>
        <taxon>lamiids</taxon>
        <taxon>Gentianales</taxon>
        <taxon>Rubiaceae</taxon>
        <taxon>Rubioideae</taxon>
        <taxon>Spermacoceae</taxon>
        <taxon>Hedyotis-Oldenlandia complex</taxon>
        <taxon>Oldenlandia</taxon>
    </lineage>
</organism>
<evidence type="ECO:0000256" key="1">
    <source>
        <dbReference type="SAM" id="MobiDB-lite"/>
    </source>
</evidence>
<dbReference type="Proteomes" id="UP001161247">
    <property type="component" value="Chromosome 1"/>
</dbReference>
<proteinExistence type="predicted"/>